<dbReference type="SMART" id="SM00530">
    <property type="entry name" value="HTH_XRE"/>
    <property type="match status" value="1"/>
</dbReference>
<reference evidence="2 3" key="1">
    <citation type="submission" date="2020-06" db="EMBL/GenBank/DDBJ databases">
        <authorList>
            <person name="Duchaud E."/>
        </authorList>
    </citation>
    <scope>NUCLEOTIDE SEQUENCE [LARGE SCALE GENOMIC DNA]</scope>
    <source>
        <strain evidence="2">Alteromonas fortis</strain>
    </source>
</reference>
<dbReference type="GO" id="GO:0003677">
    <property type="term" value="F:DNA binding"/>
    <property type="evidence" value="ECO:0007669"/>
    <property type="project" value="InterPro"/>
</dbReference>
<dbReference type="Proteomes" id="UP000509458">
    <property type="component" value="Chromosome"/>
</dbReference>
<dbReference type="Gene3D" id="1.10.260.40">
    <property type="entry name" value="lambda repressor-like DNA-binding domains"/>
    <property type="match status" value="1"/>
</dbReference>
<evidence type="ECO:0000313" key="2">
    <source>
        <dbReference type="EMBL" id="CAB9495574.1"/>
    </source>
</evidence>
<accession>A0A6T9Y409</accession>
<dbReference type="EMBL" id="LR812090">
    <property type="protein sequence ID" value="CAB9495574.1"/>
    <property type="molecule type" value="Genomic_DNA"/>
</dbReference>
<dbReference type="CDD" id="cd00093">
    <property type="entry name" value="HTH_XRE"/>
    <property type="match status" value="1"/>
</dbReference>
<name>A0A6T9Y409_ALTMA</name>
<protein>
    <submittedName>
        <fullName evidence="2">Transcriptional regulator</fullName>
    </submittedName>
</protein>
<sequence length="115" mass="12931">MTQMPKSVIRSYSRYTEDALTLLAKLIRASRLEKKMSAQEVADRAGISRGMLSRIEKADPKCEIGATFEVARIVGVTLFEAEPSRLSMQLRQIEEKLALLPKSARKSSKEVIDDF</sequence>
<dbReference type="InterPro" id="IPR001387">
    <property type="entry name" value="Cro/C1-type_HTH"/>
</dbReference>
<organism evidence="2 3">
    <name type="scientific">Alteromonas macleodii</name>
    <name type="common">Pseudoalteromonas macleodii</name>
    <dbReference type="NCBI Taxonomy" id="28108"/>
    <lineage>
        <taxon>Bacteria</taxon>
        <taxon>Pseudomonadati</taxon>
        <taxon>Pseudomonadota</taxon>
        <taxon>Gammaproteobacteria</taxon>
        <taxon>Alteromonadales</taxon>
        <taxon>Alteromonadaceae</taxon>
        <taxon>Alteromonas/Salinimonas group</taxon>
        <taxon>Alteromonas</taxon>
    </lineage>
</organism>
<dbReference type="Pfam" id="PF01381">
    <property type="entry name" value="HTH_3"/>
    <property type="match status" value="1"/>
</dbReference>
<feature type="domain" description="HTH cro/C1-type" evidence="1">
    <location>
        <begin position="27"/>
        <end position="57"/>
    </location>
</feature>
<evidence type="ECO:0000259" key="1">
    <source>
        <dbReference type="PROSITE" id="PS50943"/>
    </source>
</evidence>
<gene>
    <name evidence="2" type="ORF">ALFOR1_60107</name>
</gene>
<dbReference type="InterPro" id="IPR010982">
    <property type="entry name" value="Lambda_DNA-bd_dom_sf"/>
</dbReference>
<dbReference type="PROSITE" id="PS50943">
    <property type="entry name" value="HTH_CROC1"/>
    <property type="match status" value="1"/>
</dbReference>
<evidence type="ECO:0000313" key="3">
    <source>
        <dbReference type="Proteomes" id="UP000509458"/>
    </source>
</evidence>
<dbReference type="SUPFAM" id="SSF47413">
    <property type="entry name" value="lambda repressor-like DNA-binding domains"/>
    <property type="match status" value="1"/>
</dbReference>
<proteinExistence type="predicted"/>
<dbReference type="AlphaFoldDB" id="A0A6T9Y409"/>